<proteinExistence type="inferred from homology"/>
<dbReference type="Gene3D" id="3.30.230.10">
    <property type="match status" value="1"/>
</dbReference>
<dbReference type="Pfam" id="PF08544">
    <property type="entry name" value="GHMP_kinases_C"/>
    <property type="match status" value="1"/>
</dbReference>
<keyword evidence="5 9" id="KW-0547">Nucleotide-binding</keyword>
<keyword evidence="6 9" id="KW-0418">Kinase</keyword>
<dbReference type="PIRSF" id="PIRSF010376">
    <property type="entry name" value="IspE"/>
    <property type="match status" value="1"/>
</dbReference>
<feature type="domain" description="GHMP kinase C-terminal" evidence="11">
    <location>
        <begin position="211"/>
        <end position="255"/>
    </location>
</feature>
<feature type="active site" evidence="9">
    <location>
        <position position="8"/>
    </location>
</feature>
<comment type="function">
    <text evidence="9">Catalyzes the phosphorylation of the position 2 hydroxy group of 4-diphosphocytidyl-2C-methyl-D-erythritol.</text>
</comment>
<comment type="catalytic activity">
    <reaction evidence="9">
        <text>4-CDP-2-C-methyl-D-erythritol + ATP = 4-CDP-2-C-methyl-D-erythritol 2-phosphate + ADP + H(+)</text>
        <dbReference type="Rhea" id="RHEA:18437"/>
        <dbReference type="ChEBI" id="CHEBI:15378"/>
        <dbReference type="ChEBI" id="CHEBI:30616"/>
        <dbReference type="ChEBI" id="CHEBI:57823"/>
        <dbReference type="ChEBI" id="CHEBI:57919"/>
        <dbReference type="ChEBI" id="CHEBI:456216"/>
        <dbReference type="EC" id="2.7.1.148"/>
    </reaction>
</comment>
<evidence type="ECO:0000256" key="9">
    <source>
        <dbReference type="HAMAP-Rule" id="MF_00061"/>
    </source>
</evidence>
<evidence type="ECO:0000256" key="2">
    <source>
        <dbReference type="ARBA" id="ARBA00012052"/>
    </source>
</evidence>
<feature type="binding site" evidence="9">
    <location>
        <begin position="91"/>
        <end position="101"/>
    </location>
    <ligand>
        <name>ATP</name>
        <dbReference type="ChEBI" id="CHEBI:30616"/>
    </ligand>
</feature>
<dbReference type="RefSeq" id="WP_036791353.1">
    <property type="nucleotide sequence ID" value="NZ_JQZV01000013.1"/>
</dbReference>
<dbReference type="PANTHER" id="PTHR43527:SF2">
    <property type="entry name" value="4-DIPHOSPHOCYTIDYL-2-C-METHYL-D-ERYTHRITOL KINASE, CHLOROPLASTIC"/>
    <property type="match status" value="1"/>
</dbReference>
<organism evidence="12 13">
    <name type="scientific">Porphyromonas canoris</name>
    <dbReference type="NCBI Taxonomy" id="36875"/>
    <lineage>
        <taxon>Bacteria</taxon>
        <taxon>Pseudomonadati</taxon>
        <taxon>Bacteroidota</taxon>
        <taxon>Bacteroidia</taxon>
        <taxon>Bacteroidales</taxon>
        <taxon>Porphyromonadaceae</taxon>
        <taxon>Porphyromonas</taxon>
    </lineage>
</organism>
<dbReference type="InterPro" id="IPR036554">
    <property type="entry name" value="GHMP_kinase_C_sf"/>
</dbReference>
<name>A0ABR4XJW0_9PORP</name>
<dbReference type="InterPro" id="IPR004424">
    <property type="entry name" value="IspE"/>
</dbReference>
<dbReference type="EMBL" id="JQZV01000013">
    <property type="protein sequence ID" value="KGN91817.1"/>
    <property type="molecule type" value="Genomic_DNA"/>
</dbReference>
<dbReference type="SUPFAM" id="SSF54211">
    <property type="entry name" value="Ribosomal protein S5 domain 2-like"/>
    <property type="match status" value="1"/>
</dbReference>
<dbReference type="PANTHER" id="PTHR43527">
    <property type="entry name" value="4-DIPHOSPHOCYTIDYL-2-C-METHYL-D-ERYTHRITOL KINASE, CHLOROPLASTIC"/>
    <property type="match status" value="1"/>
</dbReference>
<dbReference type="Proteomes" id="UP000030101">
    <property type="component" value="Unassembled WGS sequence"/>
</dbReference>
<dbReference type="NCBIfam" id="TIGR00154">
    <property type="entry name" value="ispE"/>
    <property type="match status" value="1"/>
</dbReference>
<dbReference type="InterPro" id="IPR006204">
    <property type="entry name" value="GHMP_kinase_N_dom"/>
</dbReference>
<dbReference type="EC" id="2.7.1.148" evidence="2 9"/>
<keyword evidence="13" id="KW-1185">Reference proteome</keyword>
<dbReference type="InterPro" id="IPR013750">
    <property type="entry name" value="GHMP_kinase_C_dom"/>
</dbReference>
<keyword evidence="4 9" id="KW-0808">Transferase</keyword>
<evidence type="ECO:0000256" key="6">
    <source>
        <dbReference type="ARBA" id="ARBA00022777"/>
    </source>
</evidence>
<evidence type="ECO:0000256" key="1">
    <source>
        <dbReference type="ARBA" id="ARBA00009684"/>
    </source>
</evidence>
<evidence type="ECO:0000256" key="7">
    <source>
        <dbReference type="ARBA" id="ARBA00022840"/>
    </source>
</evidence>
<dbReference type="InterPro" id="IPR014721">
    <property type="entry name" value="Ribsml_uS5_D2-typ_fold_subgr"/>
</dbReference>
<evidence type="ECO:0000313" key="13">
    <source>
        <dbReference type="Proteomes" id="UP000030101"/>
    </source>
</evidence>
<evidence type="ECO:0000259" key="10">
    <source>
        <dbReference type="Pfam" id="PF00288"/>
    </source>
</evidence>
<reference evidence="12 13" key="1">
    <citation type="submission" date="2014-08" db="EMBL/GenBank/DDBJ databases">
        <title>Porphyromonas canoris strain:OH2762 Genome sequencing.</title>
        <authorList>
            <person name="Wallis C."/>
            <person name="Deusch O."/>
            <person name="O'Flynn C."/>
            <person name="Davis I."/>
            <person name="Jospin G."/>
            <person name="Darling A.E."/>
            <person name="Coil D.A."/>
            <person name="Alexiev A."/>
            <person name="Horsfall A."/>
            <person name="Kirkwood N."/>
            <person name="Harris S."/>
            <person name="Eisen J.A."/>
        </authorList>
    </citation>
    <scope>NUCLEOTIDE SEQUENCE [LARGE SCALE GENOMIC DNA]</scope>
    <source>
        <strain evidence="13">COT-108 OH2762</strain>
    </source>
</reference>
<keyword evidence="9" id="KW-0414">Isoprene biosynthesis</keyword>
<dbReference type="Gene3D" id="3.30.70.890">
    <property type="entry name" value="GHMP kinase, C-terminal domain"/>
    <property type="match status" value="1"/>
</dbReference>
<evidence type="ECO:0000259" key="11">
    <source>
        <dbReference type="Pfam" id="PF08544"/>
    </source>
</evidence>
<evidence type="ECO:0000256" key="3">
    <source>
        <dbReference type="ARBA" id="ARBA00017473"/>
    </source>
</evidence>
<sequence length="269" mass="29961">MLTFPKAKINLGLEIVEKRPDGYHNLQTLFYPIPLTDVLEICSGVETFSFDGGDALSDCPVEQNLVVKAYRMMEARYGLPPVKIILRKHIPHGAGLGGGSSDAASTLVMLNDLFHLNCSREELALMGARLGADVPCFLYDSPTYGEGIGDILTPFDSFSLKGYHLLLLLPDIYISTPEAYSGVCPMKPEVGLRERLNLPLKEWRGVVSNRFESSLFPRHPHLVELKELLYRQGALYASMSGSGSAMYGIFDSEPDLYSFKTWRTFLMKL</sequence>
<dbReference type="HAMAP" id="MF_00061">
    <property type="entry name" value="IspE"/>
    <property type="match status" value="1"/>
</dbReference>
<feature type="active site" evidence="9">
    <location>
        <position position="133"/>
    </location>
</feature>
<comment type="similarity">
    <text evidence="1 9">Belongs to the GHMP kinase family. IspE subfamily.</text>
</comment>
<comment type="pathway">
    <text evidence="9">Isoprenoid biosynthesis; isopentenyl diphosphate biosynthesis via DXP pathway; isopentenyl diphosphate from 1-deoxy-D-xylulose 5-phosphate: step 3/6.</text>
</comment>
<accession>A0ABR4XJW0</accession>
<evidence type="ECO:0000256" key="4">
    <source>
        <dbReference type="ARBA" id="ARBA00022679"/>
    </source>
</evidence>
<evidence type="ECO:0000256" key="5">
    <source>
        <dbReference type="ARBA" id="ARBA00022741"/>
    </source>
</evidence>
<dbReference type="InterPro" id="IPR020568">
    <property type="entry name" value="Ribosomal_Su5_D2-typ_SF"/>
</dbReference>
<evidence type="ECO:0000313" key="12">
    <source>
        <dbReference type="EMBL" id="KGN91817.1"/>
    </source>
</evidence>
<evidence type="ECO:0000256" key="8">
    <source>
        <dbReference type="ARBA" id="ARBA00032554"/>
    </source>
</evidence>
<protein>
    <recommendedName>
        <fullName evidence="3 9">4-diphosphocytidyl-2-C-methyl-D-erythritol kinase</fullName>
        <shortName evidence="9">CMK</shortName>
        <ecNumber evidence="2 9">2.7.1.148</ecNumber>
    </recommendedName>
    <alternativeName>
        <fullName evidence="8 9">4-(cytidine-5'-diphospho)-2-C-methyl-D-erythritol kinase</fullName>
    </alternativeName>
</protein>
<dbReference type="Pfam" id="PF00288">
    <property type="entry name" value="GHMP_kinases_N"/>
    <property type="match status" value="1"/>
</dbReference>
<keyword evidence="7 9" id="KW-0067">ATP-binding</keyword>
<feature type="domain" description="GHMP kinase N-terminal" evidence="10">
    <location>
        <begin position="64"/>
        <end position="139"/>
    </location>
</feature>
<comment type="caution">
    <text evidence="12">The sequence shown here is derived from an EMBL/GenBank/DDBJ whole genome shotgun (WGS) entry which is preliminary data.</text>
</comment>
<dbReference type="SUPFAM" id="SSF55060">
    <property type="entry name" value="GHMP Kinase, C-terminal domain"/>
    <property type="match status" value="1"/>
</dbReference>
<gene>
    <name evidence="9" type="primary">ispE</name>
    <name evidence="12" type="ORF">HQ43_06990</name>
</gene>